<gene>
    <name evidence="1" type="ORF">NDU88_002146</name>
</gene>
<evidence type="ECO:0000313" key="2">
    <source>
        <dbReference type="Proteomes" id="UP001066276"/>
    </source>
</evidence>
<dbReference type="EMBL" id="JANPWB010000005">
    <property type="protein sequence ID" value="KAJ1185353.1"/>
    <property type="molecule type" value="Genomic_DNA"/>
</dbReference>
<comment type="caution">
    <text evidence="1">The sequence shown here is derived from an EMBL/GenBank/DDBJ whole genome shotgun (WGS) entry which is preliminary data.</text>
</comment>
<sequence length="71" mass="8051">MSSGPVAGGCSPSRRRLRRERADALHHWRVRVDSHGQYRTLPRAQSVVKLCIGSHYHKRRALDIHSGAHSE</sequence>
<accession>A0AAV7U954</accession>
<organism evidence="1 2">
    <name type="scientific">Pleurodeles waltl</name>
    <name type="common">Iberian ribbed newt</name>
    <dbReference type="NCBI Taxonomy" id="8319"/>
    <lineage>
        <taxon>Eukaryota</taxon>
        <taxon>Metazoa</taxon>
        <taxon>Chordata</taxon>
        <taxon>Craniata</taxon>
        <taxon>Vertebrata</taxon>
        <taxon>Euteleostomi</taxon>
        <taxon>Amphibia</taxon>
        <taxon>Batrachia</taxon>
        <taxon>Caudata</taxon>
        <taxon>Salamandroidea</taxon>
        <taxon>Salamandridae</taxon>
        <taxon>Pleurodelinae</taxon>
        <taxon>Pleurodeles</taxon>
    </lineage>
</organism>
<keyword evidence="2" id="KW-1185">Reference proteome</keyword>
<dbReference type="AlphaFoldDB" id="A0AAV7U954"/>
<name>A0AAV7U954_PLEWA</name>
<dbReference type="Proteomes" id="UP001066276">
    <property type="component" value="Chromosome 3_1"/>
</dbReference>
<reference evidence="1" key="1">
    <citation type="journal article" date="2022" name="bioRxiv">
        <title>Sequencing and chromosome-scale assembly of the giantPleurodeles waltlgenome.</title>
        <authorList>
            <person name="Brown T."/>
            <person name="Elewa A."/>
            <person name="Iarovenko S."/>
            <person name="Subramanian E."/>
            <person name="Araus A.J."/>
            <person name="Petzold A."/>
            <person name="Susuki M."/>
            <person name="Suzuki K.-i.T."/>
            <person name="Hayashi T."/>
            <person name="Toyoda A."/>
            <person name="Oliveira C."/>
            <person name="Osipova E."/>
            <person name="Leigh N.D."/>
            <person name="Simon A."/>
            <person name="Yun M.H."/>
        </authorList>
    </citation>
    <scope>NUCLEOTIDE SEQUENCE</scope>
    <source>
        <strain evidence="1">20211129_DDA</strain>
        <tissue evidence="1">Liver</tissue>
    </source>
</reference>
<evidence type="ECO:0000313" key="1">
    <source>
        <dbReference type="EMBL" id="KAJ1185353.1"/>
    </source>
</evidence>
<protein>
    <submittedName>
        <fullName evidence="1">Uncharacterized protein</fullName>
    </submittedName>
</protein>
<proteinExistence type="predicted"/>